<feature type="transmembrane region" description="Helical" evidence="1">
    <location>
        <begin position="44"/>
        <end position="65"/>
    </location>
</feature>
<keyword evidence="1" id="KW-0472">Membrane</keyword>
<dbReference type="Pfam" id="PF07187">
    <property type="entry name" value="DUF1405"/>
    <property type="match status" value="1"/>
</dbReference>
<dbReference type="PANTHER" id="PTHR40042">
    <property type="entry name" value="HYPOTHETICAL MEMBRANE SPANNING PROTEIN"/>
    <property type="match status" value="1"/>
</dbReference>
<dbReference type="EMBL" id="CP064786">
    <property type="protein sequence ID" value="QSG03922.1"/>
    <property type="molecule type" value="Genomic_DNA"/>
</dbReference>
<feature type="transmembrane region" description="Helical" evidence="1">
    <location>
        <begin position="106"/>
        <end position="129"/>
    </location>
</feature>
<dbReference type="InterPro" id="IPR009845">
    <property type="entry name" value="DUF1405"/>
</dbReference>
<dbReference type="Proteomes" id="UP000663586">
    <property type="component" value="Chromosome"/>
</dbReference>
<keyword evidence="3" id="KW-1185">Reference proteome</keyword>
<accession>A0A897MTT3</accession>
<reference evidence="2" key="1">
    <citation type="submission" date="2020-11" db="EMBL/GenBank/DDBJ databases">
        <title>Carbohydrate-dependent, anaerobic sulfur respiration: A novel catabolism in halophilic archaea.</title>
        <authorList>
            <person name="Sorokin D.Y."/>
            <person name="Messina E."/>
            <person name="Smedile F."/>
            <person name="La Cono V."/>
            <person name="Hallsworth J.E."/>
            <person name="Yakimov M.M."/>
        </authorList>
    </citation>
    <scope>NUCLEOTIDE SEQUENCE</scope>
    <source>
        <strain evidence="2">AArc-S</strain>
    </source>
</reference>
<protein>
    <submittedName>
        <fullName evidence="2">Uncharacterized membrane protein, DUF1405 family</fullName>
    </submittedName>
</protein>
<evidence type="ECO:0000313" key="3">
    <source>
        <dbReference type="Proteomes" id="UP000663586"/>
    </source>
</evidence>
<keyword evidence="1" id="KW-1133">Transmembrane helix</keyword>
<feature type="transmembrane region" description="Helical" evidence="1">
    <location>
        <begin position="77"/>
        <end position="99"/>
    </location>
</feature>
<name>A0A897MTT3_9EURY</name>
<feature type="transmembrane region" description="Helical" evidence="1">
    <location>
        <begin position="168"/>
        <end position="190"/>
    </location>
</feature>
<organism evidence="2 3">
    <name type="scientific">Natranaeroarchaeum sulfidigenes</name>
    <dbReference type="NCBI Taxonomy" id="2784880"/>
    <lineage>
        <taxon>Archaea</taxon>
        <taxon>Methanobacteriati</taxon>
        <taxon>Methanobacteriota</taxon>
        <taxon>Stenosarchaea group</taxon>
        <taxon>Halobacteria</taxon>
        <taxon>Halobacteriales</taxon>
        <taxon>Natronoarchaeaceae</taxon>
        <taxon>Natranaeroarchaeum</taxon>
    </lineage>
</organism>
<evidence type="ECO:0000313" key="2">
    <source>
        <dbReference type="EMBL" id="QSG03922.1"/>
    </source>
</evidence>
<dbReference type="KEGG" id="hara:AArcS_2726"/>
<feature type="transmembrane region" description="Helical" evidence="1">
    <location>
        <begin position="141"/>
        <end position="159"/>
    </location>
</feature>
<gene>
    <name evidence="2" type="ORF">AArcS_2726</name>
</gene>
<dbReference type="AlphaFoldDB" id="A0A897MTT3"/>
<sequence>MPEPLSFLTNRVSYTTMPELPDRDPLPRWLAPVPRAVEDLGLRLVWVVVAINLVGTAFGFWFYAFETGQLLDTPLVMWPWVPDSPLATLFAAAAFASWARGNPREWLTALAFFGNIILGLWTPYTILVFWDVYLAGPSPALYAFMFFSHLAMVVQALVLHRISEFPPWAVGVAVLWYGFDFIVDFLVPIVGDPHHTVLPVPRDTDVGLGATALDVTAAGTFAFTLLAAYLALTIRSKKLEARLD</sequence>
<evidence type="ECO:0000256" key="1">
    <source>
        <dbReference type="SAM" id="Phobius"/>
    </source>
</evidence>
<dbReference type="PANTHER" id="PTHR40042:SF1">
    <property type="entry name" value="DUF1405 DOMAIN-CONTAINING PROTEIN"/>
    <property type="match status" value="1"/>
</dbReference>
<keyword evidence="1" id="KW-0812">Transmembrane</keyword>
<proteinExistence type="predicted"/>
<feature type="transmembrane region" description="Helical" evidence="1">
    <location>
        <begin position="210"/>
        <end position="232"/>
    </location>
</feature>